<dbReference type="PROSITE" id="PS51318">
    <property type="entry name" value="TAT"/>
    <property type="match status" value="1"/>
</dbReference>
<protein>
    <submittedName>
        <fullName evidence="2">TRAP transporter substrate-binding protein</fullName>
    </submittedName>
</protein>
<dbReference type="Pfam" id="PF03480">
    <property type="entry name" value="DctP"/>
    <property type="match status" value="1"/>
</dbReference>
<dbReference type="NCBIfam" id="TIGR00787">
    <property type="entry name" value="dctP"/>
    <property type="match status" value="1"/>
</dbReference>
<dbReference type="RefSeq" id="WP_248667980.1">
    <property type="nucleotide sequence ID" value="NZ_JALPRX010000068.1"/>
</dbReference>
<dbReference type="NCBIfam" id="NF037995">
    <property type="entry name" value="TRAP_S1"/>
    <property type="match status" value="1"/>
</dbReference>
<dbReference type="InterPro" id="IPR006311">
    <property type="entry name" value="TAT_signal"/>
</dbReference>
<organism evidence="2 3">
    <name type="scientific">Roseomonas acroporae</name>
    <dbReference type="NCBI Taxonomy" id="2937791"/>
    <lineage>
        <taxon>Bacteria</taxon>
        <taxon>Pseudomonadati</taxon>
        <taxon>Pseudomonadota</taxon>
        <taxon>Alphaproteobacteria</taxon>
        <taxon>Acetobacterales</taxon>
        <taxon>Roseomonadaceae</taxon>
        <taxon>Roseomonas</taxon>
    </lineage>
</organism>
<dbReference type="Proteomes" id="UP001139516">
    <property type="component" value="Unassembled WGS sequence"/>
</dbReference>
<dbReference type="PANTHER" id="PTHR33376">
    <property type="match status" value="1"/>
</dbReference>
<keyword evidence="3" id="KW-1185">Reference proteome</keyword>
<evidence type="ECO:0000313" key="3">
    <source>
        <dbReference type="Proteomes" id="UP001139516"/>
    </source>
</evidence>
<evidence type="ECO:0000313" key="2">
    <source>
        <dbReference type="EMBL" id="MCK8785867.1"/>
    </source>
</evidence>
<dbReference type="InterPro" id="IPR018389">
    <property type="entry name" value="DctP_fam"/>
</dbReference>
<evidence type="ECO:0000256" key="1">
    <source>
        <dbReference type="ARBA" id="ARBA00022729"/>
    </source>
</evidence>
<name>A0A9X1YBX3_9PROT</name>
<dbReference type="PANTHER" id="PTHR33376:SF2">
    <property type="entry name" value="DICARBOXYLATE-BINDING PERIPLASMIC PROTEIN"/>
    <property type="match status" value="1"/>
</dbReference>
<dbReference type="AlphaFoldDB" id="A0A9X1YBX3"/>
<dbReference type="InterPro" id="IPR004682">
    <property type="entry name" value="TRAP_DctP"/>
</dbReference>
<dbReference type="SUPFAM" id="SSF53850">
    <property type="entry name" value="Periplasmic binding protein-like II"/>
    <property type="match status" value="1"/>
</dbReference>
<dbReference type="PIRSF" id="PIRSF006470">
    <property type="entry name" value="DctB"/>
    <property type="match status" value="1"/>
</dbReference>
<sequence>MNRPAAAPGPSSAPHPFAPVSRRVLLGAALAAPALVAGPARAQTVSLRSADIHPDGYPTVEAVKYLARLAEERSGGKLRIQVFHSHQLGEEKDTIEQTRFGVIDMNRINLGALNNLVPETIVPALPFLFPSTERMFSVLDGPVGDDIKKGFESHGMVGLAFYDSGARSFYNRGRPIRTPADMRGMKIRVQQSDMWLAIMRALGANATPLPFGEVYSALQTGVIDGAENNWPSYQTSRHFEVAKFYSLTEHSMSPEVLVMSKRAWDRLSPDNREILRAAAKESQPYMHRLWAEKDAEARRTVEAGGAQVNGVDKEAFVAAMGPVYEQFTRNARVKALVERVRAAG</sequence>
<dbReference type="GO" id="GO:0055085">
    <property type="term" value="P:transmembrane transport"/>
    <property type="evidence" value="ECO:0007669"/>
    <property type="project" value="InterPro"/>
</dbReference>
<dbReference type="CDD" id="cd13671">
    <property type="entry name" value="PBP2_TRAP_SBP_like_3"/>
    <property type="match status" value="1"/>
</dbReference>
<dbReference type="EMBL" id="JALPRX010000068">
    <property type="protein sequence ID" value="MCK8785867.1"/>
    <property type="molecule type" value="Genomic_DNA"/>
</dbReference>
<keyword evidence="1" id="KW-0732">Signal</keyword>
<dbReference type="FunFam" id="3.40.190.170:FF:000001">
    <property type="entry name" value="TRAP dicarboxylate transporter, DctP subunit"/>
    <property type="match status" value="1"/>
</dbReference>
<proteinExistence type="predicted"/>
<comment type="caution">
    <text evidence="2">The sequence shown here is derived from an EMBL/GenBank/DDBJ whole genome shotgun (WGS) entry which is preliminary data.</text>
</comment>
<reference evidence="2" key="1">
    <citation type="submission" date="2022-04" db="EMBL/GenBank/DDBJ databases">
        <title>Roseomonas acroporae sp. nov., isolated from coral Acropora digitifera.</title>
        <authorList>
            <person name="Sun H."/>
        </authorList>
    </citation>
    <scope>NUCLEOTIDE SEQUENCE</scope>
    <source>
        <strain evidence="2">NAR14</strain>
    </source>
</reference>
<accession>A0A9X1YBX3</accession>
<gene>
    <name evidence="2" type="ORF">M0638_15920</name>
</gene>
<dbReference type="GO" id="GO:0030246">
    <property type="term" value="F:carbohydrate binding"/>
    <property type="evidence" value="ECO:0007669"/>
    <property type="project" value="TreeGrafter"/>
</dbReference>
<dbReference type="InterPro" id="IPR038404">
    <property type="entry name" value="TRAP_DctP_sf"/>
</dbReference>
<dbReference type="Gene3D" id="3.40.190.170">
    <property type="entry name" value="Bacterial extracellular solute-binding protein, family 7"/>
    <property type="match status" value="1"/>
</dbReference>
<dbReference type="GO" id="GO:0030288">
    <property type="term" value="C:outer membrane-bounded periplasmic space"/>
    <property type="evidence" value="ECO:0007669"/>
    <property type="project" value="InterPro"/>
</dbReference>